<dbReference type="STRING" id="1236970.JCM9140_3137"/>
<dbReference type="Proteomes" id="UP000018890">
    <property type="component" value="Unassembled WGS sequence"/>
</dbReference>
<dbReference type="InterPro" id="IPR021508">
    <property type="entry name" value="Gp17-like"/>
</dbReference>
<name>W4Q4M0_9BACI</name>
<dbReference type="OrthoDB" id="2988606at2"/>
<sequence length="124" mass="14413">MFTNELRAFLLTHESLTEMVGNRIYPQVAPEGVKAPYICYYEMPNSAHDIPVSFPRIQFSVFSPRYTEAKNVSAELKNILNRYSGTIGTKRVIQGVWIGLPELYERDTKLHHIPSDFKMIYREE</sequence>
<dbReference type="EMBL" id="BAUT01000037">
    <property type="protein sequence ID" value="GAE27026.1"/>
    <property type="molecule type" value="Genomic_DNA"/>
</dbReference>
<dbReference type="RefSeq" id="WP_034747582.1">
    <property type="nucleotide sequence ID" value="NZ_BAUT01000037.1"/>
</dbReference>
<organism evidence="1 2">
    <name type="scientific">Halalkalibacter wakoensis JCM 9140</name>
    <dbReference type="NCBI Taxonomy" id="1236970"/>
    <lineage>
        <taxon>Bacteria</taxon>
        <taxon>Bacillati</taxon>
        <taxon>Bacillota</taxon>
        <taxon>Bacilli</taxon>
        <taxon>Bacillales</taxon>
        <taxon>Bacillaceae</taxon>
        <taxon>Halalkalibacter</taxon>
    </lineage>
</organism>
<evidence type="ECO:0000313" key="1">
    <source>
        <dbReference type="EMBL" id="GAE27026.1"/>
    </source>
</evidence>
<gene>
    <name evidence="1" type="ORF">JCM9140_3137</name>
</gene>
<dbReference type="AlphaFoldDB" id="W4Q4M0"/>
<keyword evidence="2" id="KW-1185">Reference proteome</keyword>
<proteinExistence type="predicted"/>
<dbReference type="Pfam" id="PF11367">
    <property type="entry name" value="Tail_completion_gp17"/>
    <property type="match status" value="1"/>
</dbReference>
<comment type="caution">
    <text evidence="1">The sequence shown here is derived from an EMBL/GenBank/DDBJ whole genome shotgun (WGS) entry which is preliminary data.</text>
</comment>
<protein>
    <submittedName>
        <fullName evidence="1">Uncharacterized protein</fullName>
    </submittedName>
</protein>
<evidence type="ECO:0000313" key="2">
    <source>
        <dbReference type="Proteomes" id="UP000018890"/>
    </source>
</evidence>
<accession>W4Q4M0</accession>
<reference evidence="1" key="1">
    <citation type="journal article" date="2014" name="Genome Announc.">
        <title>Draft Genome Sequences of Three Alkaliphilic Bacillus Strains, Bacillus wakoensis JCM 9140T, Bacillus akibai JCM 9157T, and Bacillus hemicellulosilyticus JCM 9152T.</title>
        <authorList>
            <person name="Yuki M."/>
            <person name="Oshima K."/>
            <person name="Suda W."/>
            <person name="Oshida Y."/>
            <person name="Kitamura K."/>
            <person name="Iida T."/>
            <person name="Hattori M."/>
            <person name="Ohkuma M."/>
        </authorList>
    </citation>
    <scope>NUCLEOTIDE SEQUENCE [LARGE SCALE GENOMIC DNA]</scope>
    <source>
        <strain evidence="1">JCM 9140</strain>
    </source>
</reference>